<keyword evidence="3" id="KW-1185">Reference proteome</keyword>
<sequence length="165" mass="18305">MCQEEGCEEDLPDFFPGSSITDLEEKSTKAVSFSFLLCEPEMARKEGQGQAHHFSMEGSWEEDAQEIKKEEEPETNIRCHSQGEGGFAEDCQKKLCCKRSAKTGAIGPPWDPQGVKAEESCADHLEDHWSDAVSRHTPGGAWLSQVCNHLRFQARRSEGVTSGTD</sequence>
<gene>
    <name evidence="2" type="ORF">NDU88_002973</name>
</gene>
<evidence type="ECO:0000313" key="2">
    <source>
        <dbReference type="EMBL" id="KAJ1215364.1"/>
    </source>
</evidence>
<comment type="caution">
    <text evidence="2">The sequence shown here is derived from an EMBL/GenBank/DDBJ whole genome shotgun (WGS) entry which is preliminary data.</text>
</comment>
<proteinExistence type="predicted"/>
<name>A0AAV7WTZ5_PLEWA</name>
<protein>
    <submittedName>
        <fullName evidence="2">Uncharacterized protein</fullName>
    </submittedName>
</protein>
<dbReference type="EMBL" id="JANPWB010000001">
    <property type="protein sequence ID" value="KAJ1215364.1"/>
    <property type="molecule type" value="Genomic_DNA"/>
</dbReference>
<feature type="region of interest" description="Disordered" evidence="1">
    <location>
        <begin position="46"/>
        <end position="86"/>
    </location>
</feature>
<organism evidence="2 3">
    <name type="scientific">Pleurodeles waltl</name>
    <name type="common">Iberian ribbed newt</name>
    <dbReference type="NCBI Taxonomy" id="8319"/>
    <lineage>
        <taxon>Eukaryota</taxon>
        <taxon>Metazoa</taxon>
        <taxon>Chordata</taxon>
        <taxon>Craniata</taxon>
        <taxon>Vertebrata</taxon>
        <taxon>Euteleostomi</taxon>
        <taxon>Amphibia</taxon>
        <taxon>Batrachia</taxon>
        <taxon>Caudata</taxon>
        <taxon>Salamandroidea</taxon>
        <taxon>Salamandridae</taxon>
        <taxon>Pleurodelinae</taxon>
        <taxon>Pleurodeles</taxon>
    </lineage>
</organism>
<evidence type="ECO:0000313" key="3">
    <source>
        <dbReference type="Proteomes" id="UP001066276"/>
    </source>
</evidence>
<dbReference type="Proteomes" id="UP001066276">
    <property type="component" value="Chromosome 1_1"/>
</dbReference>
<evidence type="ECO:0000256" key="1">
    <source>
        <dbReference type="SAM" id="MobiDB-lite"/>
    </source>
</evidence>
<reference evidence="2" key="1">
    <citation type="journal article" date="2022" name="bioRxiv">
        <title>Sequencing and chromosome-scale assembly of the giantPleurodeles waltlgenome.</title>
        <authorList>
            <person name="Brown T."/>
            <person name="Elewa A."/>
            <person name="Iarovenko S."/>
            <person name="Subramanian E."/>
            <person name="Araus A.J."/>
            <person name="Petzold A."/>
            <person name="Susuki M."/>
            <person name="Suzuki K.-i.T."/>
            <person name="Hayashi T."/>
            <person name="Toyoda A."/>
            <person name="Oliveira C."/>
            <person name="Osipova E."/>
            <person name="Leigh N.D."/>
            <person name="Simon A."/>
            <person name="Yun M.H."/>
        </authorList>
    </citation>
    <scope>NUCLEOTIDE SEQUENCE</scope>
    <source>
        <strain evidence="2">20211129_DDA</strain>
        <tissue evidence="2">Liver</tissue>
    </source>
</reference>
<feature type="compositionally biased region" description="Basic and acidic residues" evidence="1">
    <location>
        <begin position="65"/>
        <end position="77"/>
    </location>
</feature>
<dbReference type="AlphaFoldDB" id="A0AAV7WTZ5"/>
<accession>A0AAV7WTZ5</accession>